<dbReference type="PROSITE" id="PS52016">
    <property type="entry name" value="TONB_DEPENDENT_REC_3"/>
    <property type="match status" value="1"/>
</dbReference>
<keyword evidence="11 14" id="KW-0472">Membrane</keyword>
<evidence type="ECO:0000256" key="5">
    <source>
        <dbReference type="ARBA" id="ARBA00022496"/>
    </source>
</evidence>
<dbReference type="InterPro" id="IPR012910">
    <property type="entry name" value="Plug_dom"/>
</dbReference>
<keyword evidence="19" id="KW-1185">Reference proteome</keyword>
<evidence type="ECO:0000256" key="8">
    <source>
        <dbReference type="ARBA" id="ARBA00023004"/>
    </source>
</evidence>
<dbReference type="Pfam" id="PF07715">
    <property type="entry name" value="Plug"/>
    <property type="match status" value="1"/>
</dbReference>
<dbReference type="SUPFAM" id="SSF56935">
    <property type="entry name" value="Porins"/>
    <property type="match status" value="1"/>
</dbReference>
<evidence type="ECO:0000256" key="1">
    <source>
        <dbReference type="ARBA" id="ARBA00004571"/>
    </source>
</evidence>
<evidence type="ECO:0000313" key="18">
    <source>
        <dbReference type="EMBL" id="SDQ74870.1"/>
    </source>
</evidence>
<evidence type="ECO:0000256" key="2">
    <source>
        <dbReference type="ARBA" id="ARBA00009810"/>
    </source>
</evidence>
<name>A0ABY0THG8_9PROT</name>
<evidence type="ECO:0000256" key="11">
    <source>
        <dbReference type="ARBA" id="ARBA00023136"/>
    </source>
</evidence>
<keyword evidence="12 18" id="KW-0675">Receptor</keyword>
<evidence type="ECO:0000313" key="19">
    <source>
        <dbReference type="Proteomes" id="UP000183471"/>
    </source>
</evidence>
<protein>
    <submittedName>
        <fullName evidence="18">Catecholate siderophore receptor</fullName>
    </submittedName>
</protein>
<keyword evidence="13 14" id="KW-0998">Cell outer membrane</keyword>
<keyword evidence="6 14" id="KW-0812">Transmembrane</keyword>
<evidence type="ECO:0000259" key="17">
    <source>
        <dbReference type="SMART" id="SM00965"/>
    </source>
</evidence>
<dbReference type="InterPro" id="IPR010105">
    <property type="entry name" value="TonB_sidphr_rcpt"/>
</dbReference>
<keyword evidence="5" id="KW-0410">Iron transport</keyword>
<evidence type="ECO:0000256" key="13">
    <source>
        <dbReference type="ARBA" id="ARBA00023237"/>
    </source>
</evidence>
<dbReference type="InterPro" id="IPR037066">
    <property type="entry name" value="Plug_dom_sf"/>
</dbReference>
<proteinExistence type="inferred from homology"/>
<organism evidence="18 19">
    <name type="scientific">Nitrosospira multiformis</name>
    <dbReference type="NCBI Taxonomy" id="1231"/>
    <lineage>
        <taxon>Bacteria</taxon>
        <taxon>Pseudomonadati</taxon>
        <taxon>Pseudomonadota</taxon>
        <taxon>Betaproteobacteria</taxon>
        <taxon>Nitrosomonadales</taxon>
        <taxon>Nitrosomonadaceae</taxon>
        <taxon>Nitrosospira</taxon>
    </lineage>
</organism>
<dbReference type="PANTHER" id="PTHR32552">
    <property type="entry name" value="FERRICHROME IRON RECEPTOR-RELATED"/>
    <property type="match status" value="1"/>
</dbReference>
<dbReference type="SMART" id="SM00965">
    <property type="entry name" value="STN"/>
    <property type="match status" value="1"/>
</dbReference>
<dbReference type="Gene3D" id="2.170.130.10">
    <property type="entry name" value="TonB-dependent receptor, plug domain"/>
    <property type="match status" value="1"/>
</dbReference>
<feature type="short sequence motif" description="TonB C-terminal box" evidence="15">
    <location>
        <begin position="826"/>
        <end position="843"/>
    </location>
</feature>
<feature type="domain" description="Secretin/TonB short N-terminal" evidence="17">
    <location>
        <begin position="96"/>
        <end position="146"/>
    </location>
</feature>
<evidence type="ECO:0000256" key="10">
    <source>
        <dbReference type="ARBA" id="ARBA00023077"/>
    </source>
</evidence>
<dbReference type="Pfam" id="PF00593">
    <property type="entry name" value="TonB_dep_Rec_b-barrel"/>
    <property type="match status" value="1"/>
</dbReference>
<keyword evidence="9" id="KW-0406">Ion transport</keyword>
<sequence>MSRNSRYHSKLADNRAIKLKESALTKQKHDRNSFTKTLNSGLICFSMGIAMGLPHSVLAEPSAGTEIPAGTTVHAYDISSGPLETALNQFANQSGINISFDAAHVSGISAQELKGSFTAQAGLNRLLAGSGLEPVVQAGGYVVRKPVTTTNQPATLSPVNVIAQTITDPTDGYMATKSYSATRTDTPLRDVPQSITVVTRDLIKDQNILSMSDVVRYVPGVGISQGEGNRDAVIFRGNNSTGDFFVDGLRDDVQYYRDIYNIDRVEVLKGANGMIFGRGGGGGVINRVTKEAGWTPITEISAQYGSYSQKRVAVDIGRAINDIAAFRLNAMYEHSNSYRNGVDLERGGVNPTLTIKPSAQTKIVLGGEYFTDNRVADRGVPSFGATFASGSIPGLVASGRPSDTHRSTFFGNAANSPTHTNVWALNSLFEHAFDNGLTVRNRTRYASYDKFYQNVFANGPATAQDATGTVAIGAYNNGTQRDNIFNQTDFLYTLNTWGVKHEFMTGVEYGRQVTDNLRNTGFFNNTATSVNVPFFNPLASTPVTFRQSATDASNHGVVEVVGVYLQDQITLHPQLKAVLGLRYDNFETNFLNNRNGQRVHSNDNLLSPRAGLIYKPIETMSIYGNYSLAYVPRAGDQLASLTLTNAALKPEQFMNLELGAKWDIRPDLALTAALYQLERNNVIVPVPNDPTRTMLVDGQRSRGAEVGLMGRITPQWSVMGGYAYTDAEITKTQSVTAQAGAVVAQVPKHTFSMWNRYDFAPWLGLALGVVHRSHMYAALDNTVLLPGFTRLDSAMYVRLNKTLRVQANIENIANIDYVASAHNNNNILPGAPRIYRLTVVANF</sequence>
<keyword evidence="4 14" id="KW-1134">Transmembrane beta strand</keyword>
<keyword evidence="8" id="KW-0408">Iron</keyword>
<dbReference type="Gene3D" id="2.40.170.20">
    <property type="entry name" value="TonB-dependent receptor, beta-barrel domain"/>
    <property type="match status" value="1"/>
</dbReference>
<dbReference type="PANTHER" id="PTHR32552:SF68">
    <property type="entry name" value="FERRICHROME OUTER MEMBRANE TRANSPORTER_PHAGE RECEPTOR"/>
    <property type="match status" value="1"/>
</dbReference>
<dbReference type="CDD" id="cd01347">
    <property type="entry name" value="ligand_gated_channel"/>
    <property type="match status" value="1"/>
</dbReference>
<dbReference type="NCBIfam" id="TIGR01783">
    <property type="entry name" value="TonB-siderophor"/>
    <property type="match status" value="1"/>
</dbReference>
<dbReference type="InterPro" id="IPR000531">
    <property type="entry name" value="Beta-barrel_TonB"/>
</dbReference>
<comment type="caution">
    <text evidence="18">The sequence shown here is derived from an EMBL/GenBank/DDBJ whole genome shotgun (WGS) entry which is preliminary data.</text>
</comment>
<comment type="subcellular location">
    <subcellularLocation>
        <location evidence="1 14">Cell outer membrane</location>
        <topology evidence="1 14">Multi-pass membrane protein</topology>
    </subcellularLocation>
</comment>
<dbReference type="Gene3D" id="3.55.50.30">
    <property type="match status" value="1"/>
</dbReference>
<gene>
    <name evidence="18" type="ORF">SAMN05216402_2132</name>
</gene>
<keyword evidence="10 16" id="KW-0798">TonB box</keyword>
<evidence type="ECO:0000256" key="9">
    <source>
        <dbReference type="ARBA" id="ARBA00023065"/>
    </source>
</evidence>
<evidence type="ECO:0000256" key="14">
    <source>
        <dbReference type="PROSITE-ProRule" id="PRU01360"/>
    </source>
</evidence>
<dbReference type="PROSITE" id="PS01156">
    <property type="entry name" value="TONB_DEPENDENT_REC_2"/>
    <property type="match status" value="1"/>
</dbReference>
<keyword evidence="3 14" id="KW-0813">Transport</keyword>
<evidence type="ECO:0000256" key="4">
    <source>
        <dbReference type="ARBA" id="ARBA00022452"/>
    </source>
</evidence>
<dbReference type="InterPro" id="IPR039426">
    <property type="entry name" value="TonB-dep_rcpt-like"/>
</dbReference>
<dbReference type="EMBL" id="FNKY01000001">
    <property type="protein sequence ID" value="SDQ74870.1"/>
    <property type="molecule type" value="Genomic_DNA"/>
</dbReference>
<dbReference type="InterPro" id="IPR011662">
    <property type="entry name" value="Secretin/TonB_short_N"/>
</dbReference>
<dbReference type="InterPro" id="IPR010917">
    <property type="entry name" value="TonB_rcpt_CS"/>
</dbReference>
<comment type="similarity">
    <text evidence="2 14 16">Belongs to the TonB-dependent receptor family.</text>
</comment>
<reference evidence="18 19" key="1">
    <citation type="submission" date="2016-10" db="EMBL/GenBank/DDBJ databases">
        <authorList>
            <person name="Varghese N."/>
            <person name="Submissions S."/>
        </authorList>
    </citation>
    <scope>NUCLEOTIDE SEQUENCE [LARGE SCALE GENOMIC DNA]</scope>
    <source>
        <strain evidence="18 19">Nl1</strain>
    </source>
</reference>
<evidence type="ECO:0000256" key="15">
    <source>
        <dbReference type="PROSITE-ProRule" id="PRU10144"/>
    </source>
</evidence>
<evidence type="ECO:0000256" key="16">
    <source>
        <dbReference type="RuleBase" id="RU003357"/>
    </source>
</evidence>
<dbReference type="InterPro" id="IPR036942">
    <property type="entry name" value="Beta-barrel_TonB_sf"/>
</dbReference>
<keyword evidence="7" id="KW-0732">Signal</keyword>
<evidence type="ECO:0000256" key="7">
    <source>
        <dbReference type="ARBA" id="ARBA00022729"/>
    </source>
</evidence>
<evidence type="ECO:0000256" key="12">
    <source>
        <dbReference type="ARBA" id="ARBA00023170"/>
    </source>
</evidence>
<accession>A0ABY0THG8</accession>
<dbReference type="Proteomes" id="UP000183471">
    <property type="component" value="Unassembled WGS sequence"/>
</dbReference>
<evidence type="ECO:0000256" key="3">
    <source>
        <dbReference type="ARBA" id="ARBA00022448"/>
    </source>
</evidence>
<evidence type="ECO:0000256" key="6">
    <source>
        <dbReference type="ARBA" id="ARBA00022692"/>
    </source>
</evidence>